<dbReference type="AlphaFoldDB" id="A0A0E9VHY3"/>
<name>A0A0E9VHY3_ANGAN</name>
<dbReference type="EMBL" id="GBXM01030956">
    <property type="protein sequence ID" value="JAH77621.1"/>
    <property type="molecule type" value="Transcribed_RNA"/>
</dbReference>
<reference evidence="1" key="1">
    <citation type="submission" date="2014-11" db="EMBL/GenBank/DDBJ databases">
        <authorList>
            <person name="Amaro Gonzalez C."/>
        </authorList>
    </citation>
    <scope>NUCLEOTIDE SEQUENCE</scope>
</reference>
<organism evidence="1">
    <name type="scientific">Anguilla anguilla</name>
    <name type="common">European freshwater eel</name>
    <name type="synonym">Muraena anguilla</name>
    <dbReference type="NCBI Taxonomy" id="7936"/>
    <lineage>
        <taxon>Eukaryota</taxon>
        <taxon>Metazoa</taxon>
        <taxon>Chordata</taxon>
        <taxon>Craniata</taxon>
        <taxon>Vertebrata</taxon>
        <taxon>Euteleostomi</taxon>
        <taxon>Actinopterygii</taxon>
        <taxon>Neopterygii</taxon>
        <taxon>Teleostei</taxon>
        <taxon>Anguilliformes</taxon>
        <taxon>Anguillidae</taxon>
        <taxon>Anguilla</taxon>
    </lineage>
</organism>
<reference evidence="1" key="2">
    <citation type="journal article" date="2015" name="Fish Shellfish Immunol.">
        <title>Early steps in the European eel (Anguilla anguilla)-Vibrio vulnificus interaction in the gills: Role of the RtxA13 toxin.</title>
        <authorList>
            <person name="Callol A."/>
            <person name="Pajuelo D."/>
            <person name="Ebbesson L."/>
            <person name="Teles M."/>
            <person name="MacKenzie S."/>
            <person name="Amaro C."/>
        </authorList>
    </citation>
    <scope>NUCLEOTIDE SEQUENCE</scope>
</reference>
<sequence length="23" mass="2853">MYPCNSYFYINTHFYTFTQISLV</sequence>
<protein>
    <submittedName>
        <fullName evidence="1">Uncharacterized protein</fullName>
    </submittedName>
</protein>
<evidence type="ECO:0000313" key="1">
    <source>
        <dbReference type="EMBL" id="JAH77621.1"/>
    </source>
</evidence>
<accession>A0A0E9VHY3</accession>
<proteinExistence type="predicted"/>